<dbReference type="InterPro" id="IPR038765">
    <property type="entry name" value="Papain-like_cys_pep_sf"/>
</dbReference>
<keyword evidence="4" id="KW-1185">Reference proteome</keyword>
<dbReference type="SMART" id="SM00460">
    <property type="entry name" value="TGc"/>
    <property type="match status" value="1"/>
</dbReference>
<proteinExistence type="predicted"/>
<dbReference type="InterPro" id="IPR002931">
    <property type="entry name" value="Transglutaminase-like"/>
</dbReference>
<dbReference type="AlphaFoldDB" id="A0AAE3AXP2"/>
<dbReference type="SUPFAM" id="SSF54001">
    <property type="entry name" value="Cysteine proteinases"/>
    <property type="match status" value="1"/>
</dbReference>
<protein>
    <recommendedName>
        <fullName evidence="2">Transglutaminase-like domain-containing protein</fullName>
    </recommendedName>
</protein>
<feature type="compositionally biased region" description="Polar residues" evidence="1">
    <location>
        <begin position="91"/>
        <end position="100"/>
    </location>
</feature>
<sequence>MEKILAGGANTDGKEIAAFEQKASFKIRVVRNAYRFCSVVFTALLLCLAGCGNEWDVSKDLTIGQDWLEEAETDTADRLESDLFREDDGSEPQSGWTNTADGAPFGEKDLSAQSDTAFSYGYSQLSGDEEQLYREILNSLISYQEETELSVKDPEMVERVFRYVMADHPEIFYADGYEVTTYRLGTEIRRITFTGTWTLESDEVLSRRAQLEAAAALWLEGLPDGTDDFEKAKYIYDALILRTEYEQGSADSQTICSVLLNQRSVCQGYAKTFQYLCQLAGIPAMLVTGDVNGEGHAWNIVFLDGDWYYIDPTWGDASYQREEGEETPALTETVNYDYFCVTTQEIERTHSMDDNQLLPVCNAVQDQYYRHEGLYLQSADKEKIDEIFARAAQKGAPMVCFQCADDTVYQEVYRLLIEEQGIFAYLPESETTAAYLDSDRERTFYFWFTEVS</sequence>
<reference evidence="3 4" key="1">
    <citation type="submission" date="2021-10" db="EMBL/GenBank/DDBJ databases">
        <title>Anaerobic single-cell dispensing facilitates the cultivation of human gut bacteria.</title>
        <authorList>
            <person name="Afrizal A."/>
        </authorList>
    </citation>
    <scope>NUCLEOTIDE SEQUENCE [LARGE SCALE GENOMIC DNA]</scope>
    <source>
        <strain evidence="3 4">CLA-AA-H244</strain>
    </source>
</reference>
<gene>
    <name evidence="3" type="ORF">LKD45_06450</name>
</gene>
<name>A0AAE3AXP2_9FIRM</name>
<dbReference type="EMBL" id="JAJEQF010000012">
    <property type="protein sequence ID" value="MCC2167337.1"/>
    <property type="molecule type" value="Genomic_DNA"/>
</dbReference>
<comment type="caution">
    <text evidence="3">The sequence shown here is derived from an EMBL/GenBank/DDBJ whole genome shotgun (WGS) entry which is preliminary data.</text>
</comment>
<dbReference type="Gene3D" id="3.10.620.30">
    <property type="match status" value="1"/>
</dbReference>
<feature type="region of interest" description="Disordered" evidence="1">
    <location>
        <begin position="84"/>
        <end position="107"/>
    </location>
</feature>
<dbReference type="RefSeq" id="WP_308728054.1">
    <property type="nucleotide sequence ID" value="NZ_JAJEQF010000012.1"/>
</dbReference>
<evidence type="ECO:0000256" key="1">
    <source>
        <dbReference type="SAM" id="MobiDB-lite"/>
    </source>
</evidence>
<evidence type="ECO:0000259" key="2">
    <source>
        <dbReference type="SMART" id="SM00460"/>
    </source>
</evidence>
<accession>A0AAE3AXP2</accession>
<dbReference type="InterPro" id="IPR052557">
    <property type="entry name" value="CAP/Cytokinesis_protein"/>
</dbReference>
<dbReference type="GO" id="GO:0005737">
    <property type="term" value="C:cytoplasm"/>
    <property type="evidence" value="ECO:0007669"/>
    <property type="project" value="TreeGrafter"/>
</dbReference>
<dbReference type="PANTHER" id="PTHR46333:SF2">
    <property type="entry name" value="CYTOKINESIS PROTEIN 3"/>
    <property type="match status" value="1"/>
</dbReference>
<dbReference type="Pfam" id="PF01841">
    <property type="entry name" value="Transglut_core"/>
    <property type="match status" value="1"/>
</dbReference>
<feature type="domain" description="Transglutaminase-like" evidence="2">
    <location>
        <begin position="259"/>
        <end position="314"/>
    </location>
</feature>
<evidence type="ECO:0000313" key="4">
    <source>
        <dbReference type="Proteomes" id="UP001199355"/>
    </source>
</evidence>
<evidence type="ECO:0000313" key="3">
    <source>
        <dbReference type="EMBL" id="MCC2167337.1"/>
    </source>
</evidence>
<dbReference type="PANTHER" id="PTHR46333">
    <property type="entry name" value="CYTOKINESIS PROTEIN 3"/>
    <property type="match status" value="1"/>
</dbReference>
<dbReference type="Proteomes" id="UP001199355">
    <property type="component" value="Unassembled WGS sequence"/>
</dbReference>
<organism evidence="3 4">
    <name type="scientific">Gallintestinimicrobium propionicum</name>
    <dbReference type="NCBI Taxonomy" id="2981770"/>
    <lineage>
        <taxon>Bacteria</taxon>
        <taxon>Bacillati</taxon>
        <taxon>Bacillota</taxon>
        <taxon>Clostridia</taxon>
        <taxon>Lachnospirales</taxon>
        <taxon>Lachnospiraceae</taxon>
        <taxon>Gallintestinimicrobium</taxon>
    </lineage>
</organism>